<evidence type="ECO:0000256" key="2">
    <source>
        <dbReference type="ARBA" id="ARBA00011963"/>
    </source>
</evidence>
<dbReference type="InterPro" id="IPR010488">
    <property type="entry name" value="Zeta_toxin_domain"/>
</dbReference>
<evidence type="ECO:0000256" key="6">
    <source>
        <dbReference type="ARBA" id="ARBA00032897"/>
    </source>
</evidence>
<dbReference type="PANTHER" id="PTHR39206">
    <property type="entry name" value="SLL8004 PROTEIN"/>
    <property type="match status" value="1"/>
</dbReference>
<evidence type="ECO:0000256" key="7">
    <source>
        <dbReference type="ARBA" id="ARBA00048178"/>
    </source>
</evidence>
<dbReference type="EC" id="2.7.1.176" evidence="2"/>
<name>A0ABN0D3G1_9LACO</name>
<evidence type="ECO:0000259" key="8">
    <source>
        <dbReference type="Pfam" id="PF06414"/>
    </source>
</evidence>
<sequence length="194" mass="21681">MPEYIILAGVNGAGKSTLYRSLLSSDKNYALINADEILQSMHGDWHSDLDNLKAMRVAVAKLKHELLSGHNVIQETTLASSRKGILKFINFAKKQGYTVRLEYVGLASAELAISRVQSRVSKGGHGVSSDLVIRRYTRSLQRLAELYDEFDAVELWDNSLGGTELIYSADHGKELINKSKDYNWVPDSIKEKHS</sequence>
<dbReference type="Proteomes" id="UP000006035">
    <property type="component" value="Unassembled WGS sequence"/>
</dbReference>
<keyword evidence="4" id="KW-0547">Nucleotide-binding</keyword>
<dbReference type="SUPFAM" id="SSF52540">
    <property type="entry name" value="P-loop containing nucleoside triphosphate hydrolases"/>
    <property type="match status" value="1"/>
</dbReference>
<keyword evidence="10" id="KW-1185">Reference proteome</keyword>
<keyword evidence="5" id="KW-0067">ATP-binding</keyword>
<evidence type="ECO:0000256" key="5">
    <source>
        <dbReference type="ARBA" id="ARBA00022840"/>
    </source>
</evidence>
<dbReference type="RefSeq" id="WP_003713136.1">
    <property type="nucleotide sequence ID" value="NZ_AFTL01000017.1"/>
</dbReference>
<dbReference type="InterPro" id="IPR027417">
    <property type="entry name" value="P-loop_NTPase"/>
</dbReference>
<dbReference type="Pfam" id="PF06414">
    <property type="entry name" value="Zeta_toxin"/>
    <property type="match status" value="1"/>
</dbReference>
<gene>
    <name evidence="9" type="ORF">HMPREF9102_0159</name>
</gene>
<dbReference type="Gene3D" id="3.40.50.300">
    <property type="entry name" value="P-loop containing nucleotide triphosphate hydrolases"/>
    <property type="match status" value="1"/>
</dbReference>
<comment type="caution">
    <text evidence="9">The sequence shown here is derived from an EMBL/GenBank/DDBJ whole genome shotgun (WGS) entry which is preliminary data.</text>
</comment>
<organism evidence="9 10">
    <name type="scientific">Limosilactobacillus oris F0423</name>
    <dbReference type="NCBI Taxonomy" id="944562"/>
    <lineage>
        <taxon>Bacteria</taxon>
        <taxon>Bacillati</taxon>
        <taxon>Bacillota</taxon>
        <taxon>Bacilli</taxon>
        <taxon>Lactobacillales</taxon>
        <taxon>Lactobacillaceae</taxon>
        <taxon>Limosilactobacillus</taxon>
    </lineage>
</organism>
<evidence type="ECO:0000256" key="3">
    <source>
        <dbReference type="ARBA" id="ARBA00022649"/>
    </source>
</evidence>
<reference evidence="9 10" key="1">
    <citation type="submission" date="2011-05" db="EMBL/GenBank/DDBJ databases">
        <authorList>
            <person name="Durkin A.S."/>
            <person name="Kim M."/>
            <person name="Radune D."/>
            <person name="Hostetler J."/>
            <person name="Torralba M."/>
            <person name="Gillis M."/>
            <person name="Methe B."/>
            <person name="Sutton G."/>
            <person name="Nelson K.E."/>
        </authorList>
    </citation>
    <scope>NUCLEOTIDE SEQUENCE [LARGE SCALE GENOMIC DNA]</scope>
    <source>
        <strain evidence="9 10">F0423</strain>
    </source>
</reference>
<comment type="similarity">
    <text evidence="1">Belongs to the zeta toxin family.</text>
</comment>
<keyword evidence="3" id="KW-1277">Toxin-antitoxin system</keyword>
<evidence type="ECO:0000313" key="10">
    <source>
        <dbReference type="Proteomes" id="UP000006035"/>
    </source>
</evidence>
<comment type="catalytic activity">
    <reaction evidence="7">
        <text>UDP-N-acetyl-alpha-D-glucosamine + ATP = UDP-N-acetyl-alpha-D-glucosamine 3'-phosphate + ADP + H(+)</text>
        <dbReference type="Rhea" id="RHEA:32671"/>
        <dbReference type="ChEBI" id="CHEBI:15378"/>
        <dbReference type="ChEBI" id="CHEBI:30616"/>
        <dbReference type="ChEBI" id="CHEBI:57705"/>
        <dbReference type="ChEBI" id="CHEBI:64353"/>
        <dbReference type="ChEBI" id="CHEBI:456216"/>
        <dbReference type="EC" id="2.7.1.176"/>
    </reaction>
</comment>
<dbReference type="PANTHER" id="PTHR39206:SF1">
    <property type="entry name" value="SLL8004 PROTEIN"/>
    <property type="match status" value="1"/>
</dbReference>
<evidence type="ECO:0000256" key="1">
    <source>
        <dbReference type="ARBA" id="ARBA00009104"/>
    </source>
</evidence>
<dbReference type="EMBL" id="AFTL01000017">
    <property type="protein sequence ID" value="EGS36401.1"/>
    <property type="molecule type" value="Genomic_DNA"/>
</dbReference>
<accession>A0ABN0D3G1</accession>
<evidence type="ECO:0000256" key="4">
    <source>
        <dbReference type="ARBA" id="ARBA00022741"/>
    </source>
</evidence>
<feature type="domain" description="Zeta toxin" evidence="8">
    <location>
        <begin position="2"/>
        <end position="153"/>
    </location>
</feature>
<protein>
    <recommendedName>
        <fullName evidence="6">UDP-N-acetylglucosamine kinase</fullName>
        <ecNumber evidence="2">2.7.1.176</ecNumber>
    </recommendedName>
    <alternativeName>
        <fullName evidence="6">UDP-N-acetylglucosamine kinase</fullName>
    </alternativeName>
</protein>
<evidence type="ECO:0000313" key="9">
    <source>
        <dbReference type="EMBL" id="EGS36401.1"/>
    </source>
</evidence>
<proteinExistence type="inferred from homology"/>